<name>A0A0C2GDD5_9BILA</name>
<keyword evidence="2" id="KW-1185">Reference proteome</keyword>
<dbReference type="AlphaFoldDB" id="A0A0C2GDD5"/>
<accession>A0A0C2GDD5</accession>
<reference evidence="1 2" key="1">
    <citation type="submission" date="2013-12" db="EMBL/GenBank/DDBJ databases">
        <title>Draft genome of the parsitic nematode Ancylostoma duodenale.</title>
        <authorList>
            <person name="Mitreva M."/>
        </authorList>
    </citation>
    <scope>NUCLEOTIDE SEQUENCE [LARGE SCALE GENOMIC DNA]</scope>
    <source>
        <strain evidence="1 2">Zhejiang</strain>
    </source>
</reference>
<evidence type="ECO:0000313" key="2">
    <source>
        <dbReference type="Proteomes" id="UP000054047"/>
    </source>
</evidence>
<dbReference type="Proteomes" id="UP000054047">
    <property type="component" value="Unassembled WGS sequence"/>
</dbReference>
<organism evidence="1 2">
    <name type="scientific">Ancylostoma duodenale</name>
    <dbReference type="NCBI Taxonomy" id="51022"/>
    <lineage>
        <taxon>Eukaryota</taxon>
        <taxon>Metazoa</taxon>
        <taxon>Ecdysozoa</taxon>
        <taxon>Nematoda</taxon>
        <taxon>Chromadorea</taxon>
        <taxon>Rhabditida</taxon>
        <taxon>Rhabditina</taxon>
        <taxon>Rhabditomorpha</taxon>
        <taxon>Strongyloidea</taxon>
        <taxon>Ancylostomatidae</taxon>
        <taxon>Ancylostomatinae</taxon>
        <taxon>Ancylostoma</taxon>
    </lineage>
</organism>
<sequence length="123" mass="14055">MEKCDSCESKVAWYNEYCGRDLVYTCQTMACSTDHYCPATKRVSHIMDIRMLRWSMGVTLEDRVPNQMVRSSFGVAPITDKMKEAWLRWCGHVQRRGDGSVTKTALNLDFKGTRPRGRAKLAG</sequence>
<evidence type="ECO:0000313" key="1">
    <source>
        <dbReference type="EMBL" id="KIH59165.1"/>
    </source>
</evidence>
<protein>
    <submittedName>
        <fullName evidence="1">Uncharacterized protein</fullName>
    </submittedName>
</protein>
<proteinExistence type="predicted"/>
<gene>
    <name evidence="1" type="ORF">ANCDUO_10615</name>
</gene>
<dbReference type="EMBL" id="KN732263">
    <property type="protein sequence ID" value="KIH59165.1"/>
    <property type="molecule type" value="Genomic_DNA"/>
</dbReference>
<dbReference type="OrthoDB" id="5848222at2759"/>